<reference evidence="1 2" key="1">
    <citation type="journal article" date="2018" name="Emerg. Microbes Infect.">
        <title>Phenotypic and molecular analysis of nontypeable Group B streptococci: identification of cps2a and hybrid cps2a/cps5 Group B streptococcal capsule gene clusters.</title>
        <authorList>
            <person name="Alhhazmi A."/>
            <person name="Tyrrell G.J."/>
        </authorList>
    </citation>
    <scope>NUCLEOTIDE SEQUENCE [LARGE SCALE GENOMIC DNA]</scope>
    <source>
        <strain evidence="1 2">PLGBS17</strain>
    </source>
</reference>
<comment type="caution">
    <text evidence="1">The sequence shown here is derived from an EMBL/GenBank/DDBJ whole genome shotgun (WGS) entry which is preliminary data.</text>
</comment>
<organism evidence="1 2">
    <name type="scientific">Streptococcus agalactiae</name>
    <dbReference type="NCBI Taxonomy" id="1311"/>
    <lineage>
        <taxon>Bacteria</taxon>
        <taxon>Bacillati</taxon>
        <taxon>Bacillota</taxon>
        <taxon>Bacilli</taxon>
        <taxon>Lactobacillales</taxon>
        <taxon>Streptococcaceae</taxon>
        <taxon>Streptococcus</taxon>
    </lineage>
</organism>
<accession>A0A3A6PYF4</accession>
<protein>
    <submittedName>
        <fullName evidence="1">Uncharacterized protein</fullName>
    </submittedName>
</protein>
<gene>
    <name evidence="1" type="ORF">C4618_05380</name>
</gene>
<evidence type="ECO:0000313" key="1">
    <source>
        <dbReference type="EMBL" id="RDY82552.1"/>
    </source>
</evidence>
<evidence type="ECO:0000313" key="2">
    <source>
        <dbReference type="Proteomes" id="UP000256718"/>
    </source>
</evidence>
<dbReference type="AlphaFoldDB" id="A0A3A6PYF4"/>
<proteinExistence type="predicted"/>
<sequence length="49" mass="5838">MSPLFKSERKIKNNLIIKLSCFVFYHKPSFHGKIKNKKTELNFPFLIVI</sequence>
<dbReference type="Proteomes" id="UP000256718">
    <property type="component" value="Unassembled WGS sequence"/>
</dbReference>
<dbReference type="EMBL" id="QHGZ01000135">
    <property type="protein sequence ID" value="RDY82552.1"/>
    <property type="molecule type" value="Genomic_DNA"/>
</dbReference>
<name>A0A3A6PYF4_STRAG</name>